<evidence type="ECO:0000313" key="1">
    <source>
        <dbReference type="EMBL" id="VTJ68158.1"/>
    </source>
</evidence>
<dbReference type="AlphaFoldDB" id="A0A5E4BF14"/>
<name>A0A5E4BF14_MARMO</name>
<sequence length="125" mass="13702">DVDKEMLQETAPRMVAQERGFDDFMGYFVKNPTLGLLLLVGRQHTALAGVTRSSPQPQGGQFENTRLDLQMVLLLSKNRGGSPTIKRFKRGPGAAGLPCCTQLLGQQLPVLTRRNPPDISRNLTG</sequence>
<evidence type="ECO:0000313" key="2">
    <source>
        <dbReference type="Proteomes" id="UP000335636"/>
    </source>
</evidence>
<dbReference type="Proteomes" id="UP000335636">
    <property type="component" value="Unassembled WGS sequence"/>
</dbReference>
<comment type="caution">
    <text evidence="1">The sequence shown here is derived from an EMBL/GenBank/DDBJ whole genome shotgun (WGS) entry which is preliminary data.</text>
</comment>
<reference evidence="1" key="1">
    <citation type="submission" date="2019-04" db="EMBL/GenBank/DDBJ databases">
        <authorList>
            <person name="Alioto T."/>
            <person name="Alioto T."/>
        </authorList>
    </citation>
    <scope>NUCLEOTIDE SEQUENCE [LARGE SCALE GENOMIC DNA]</scope>
</reference>
<accession>A0A5E4BF14</accession>
<feature type="non-terminal residue" evidence="1">
    <location>
        <position position="1"/>
    </location>
</feature>
<feature type="non-terminal residue" evidence="1">
    <location>
        <position position="125"/>
    </location>
</feature>
<organism evidence="1 2">
    <name type="scientific">Marmota monax</name>
    <name type="common">Woodchuck</name>
    <dbReference type="NCBI Taxonomy" id="9995"/>
    <lineage>
        <taxon>Eukaryota</taxon>
        <taxon>Metazoa</taxon>
        <taxon>Chordata</taxon>
        <taxon>Craniata</taxon>
        <taxon>Vertebrata</taxon>
        <taxon>Euteleostomi</taxon>
        <taxon>Mammalia</taxon>
        <taxon>Eutheria</taxon>
        <taxon>Euarchontoglires</taxon>
        <taxon>Glires</taxon>
        <taxon>Rodentia</taxon>
        <taxon>Sciuromorpha</taxon>
        <taxon>Sciuridae</taxon>
        <taxon>Xerinae</taxon>
        <taxon>Marmotini</taxon>
        <taxon>Marmota</taxon>
    </lineage>
</organism>
<keyword evidence="2" id="KW-1185">Reference proteome</keyword>
<proteinExistence type="predicted"/>
<protein>
    <submittedName>
        <fullName evidence="1">Uncharacterized protein</fullName>
    </submittedName>
</protein>
<dbReference type="EMBL" id="CABDUW010000415">
    <property type="protein sequence ID" value="VTJ68158.1"/>
    <property type="molecule type" value="Genomic_DNA"/>
</dbReference>
<gene>
    <name evidence="1" type="ORF">MONAX_5E023831</name>
</gene>